<sequence>MLGLTCALDLDSQWDSFKMSYKKSYKDVDEEAYRREIWENNLDFIQRHNFELTWVSTLSVSGSTSTPTCNAEFRKVLNGFKMSDTLLAGGEIFVPRLVHSYPTLLTGAPKATSPLLKTRVSAGRAGPSLPQGHWRVNGSRRRAHSSPCLSKTLWTVPRRRVRTLVLSPLVFSSVLINRAGNNGCNGGLMDQAFTYVQKNGGIDTEATYPYKGKNEKCKFKRAYVGANDTGFVDIASGNENDLQEAIASVGPISVAIDASHNSFQLYKSGVYYEKKCSSKQLDHGVLAVGYGADSSNDYYIVKNR</sequence>
<organism evidence="6 7">
    <name type="scientific">Pomacea canaliculata</name>
    <name type="common">Golden apple snail</name>
    <dbReference type="NCBI Taxonomy" id="400727"/>
    <lineage>
        <taxon>Eukaryota</taxon>
        <taxon>Metazoa</taxon>
        <taxon>Spiralia</taxon>
        <taxon>Lophotrochozoa</taxon>
        <taxon>Mollusca</taxon>
        <taxon>Gastropoda</taxon>
        <taxon>Caenogastropoda</taxon>
        <taxon>Architaenioglossa</taxon>
        <taxon>Ampullarioidea</taxon>
        <taxon>Ampullariidae</taxon>
        <taxon>Pomacea</taxon>
    </lineage>
</organism>
<dbReference type="PROSITE" id="PS00639">
    <property type="entry name" value="THIOL_PROTEASE_HIS"/>
    <property type="match status" value="1"/>
</dbReference>
<dbReference type="GO" id="GO:0008234">
    <property type="term" value="F:cysteine-type peptidase activity"/>
    <property type="evidence" value="ECO:0007669"/>
    <property type="project" value="InterPro"/>
</dbReference>
<evidence type="ECO:0000259" key="5">
    <source>
        <dbReference type="SMART" id="SM00848"/>
    </source>
</evidence>
<dbReference type="InterPro" id="IPR038765">
    <property type="entry name" value="Papain-like_cys_pep_sf"/>
</dbReference>
<dbReference type="InterPro" id="IPR013201">
    <property type="entry name" value="Prot_inhib_I29"/>
</dbReference>
<dbReference type="Gene3D" id="3.90.70.10">
    <property type="entry name" value="Cysteine proteinases"/>
    <property type="match status" value="1"/>
</dbReference>
<evidence type="ECO:0000256" key="2">
    <source>
        <dbReference type="ARBA" id="ARBA00023157"/>
    </source>
</evidence>
<evidence type="ECO:0000313" key="6">
    <source>
        <dbReference type="EMBL" id="PVD36392.1"/>
    </source>
</evidence>
<keyword evidence="7" id="KW-1185">Reference proteome</keyword>
<accession>A0A2T7PSI9</accession>
<protein>
    <recommendedName>
        <fullName evidence="8">Peptidase C1A papain C-terminal domain-containing protein</fullName>
    </recommendedName>
</protein>
<evidence type="ECO:0000256" key="3">
    <source>
        <dbReference type="SAM" id="MobiDB-lite"/>
    </source>
</evidence>
<dbReference type="EMBL" id="PZQS01000002">
    <property type="protein sequence ID" value="PVD36392.1"/>
    <property type="molecule type" value="Genomic_DNA"/>
</dbReference>
<dbReference type="InterPro" id="IPR039417">
    <property type="entry name" value="Peptidase_C1A_papain-like"/>
</dbReference>
<feature type="domain" description="Cathepsin propeptide inhibitor" evidence="5">
    <location>
        <begin position="14"/>
        <end position="50"/>
    </location>
</feature>
<dbReference type="CDD" id="cd02248">
    <property type="entry name" value="Peptidase_C1A"/>
    <property type="match status" value="1"/>
</dbReference>
<feature type="domain" description="Peptidase C1A papain C-terminal" evidence="4">
    <location>
        <begin position="156"/>
        <end position="304"/>
    </location>
</feature>
<dbReference type="OrthoDB" id="10253408at2759"/>
<dbReference type="SUPFAM" id="SSF54001">
    <property type="entry name" value="Cysteine proteinases"/>
    <property type="match status" value="1"/>
</dbReference>
<comment type="similarity">
    <text evidence="1">Belongs to the peptidase C1 family.</text>
</comment>
<keyword evidence="2" id="KW-1015">Disulfide bond</keyword>
<proteinExistence type="inferred from homology"/>
<dbReference type="STRING" id="400727.A0A2T7PSI9"/>
<evidence type="ECO:0000256" key="1">
    <source>
        <dbReference type="ARBA" id="ARBA00008455"/>
    </source>
</evidence>
<dbReference type="PANTHER" id="PTHR12411">
    <property type="entry name" value="CYSTEINE PROTEASE FAMILY C1-RELATED"/>
    <property type="match status" value="1"/>
</dbReference>
<evidence type="ECO:0000313" key="7">
    <source>
        <dbReference type="Proteomes" id="UP000245119"/>
    </source>
</evidence>
<dbReference type="Gene3D" id="1.10.287.2250">
    <property type="match status" value="1"/>
</dbReference>
<dbReference type="FunFam" id="3.90.70.10:FF:000332">
    <property type="entry name" value="Cathepsin L1"/>
    <property type="match status" value="1"/>
</dbReference>
<reference evidence="6 7" key="1">
    <citation type="submission" date="2018-04" db="EMBL/GenBank/DDBJ databases">
        <title>The genome of golden apple snail Pomacea canaliculata provides insight into stress tolerance and invasive adaptation.</title>
        <authorList>
            <person name="Liu C."/>
            <person name="Liu B."/>
            <person name="Ren Y."/>
            <person name="Zhang Y."/>
            <person name="Wang H."/>
            <person name="Li S."/>
            <person name="Jiang F."/>
            <person name="Yin L."/>
            <person name="Zhang G."/>
            <person name="Qian W."/>
            <person name="Fan W."/>
        </authorList>
    </citation>
    <scope>NUCLEOTIDE SEQUENCE [LARGE SCALE GENOMIC DNA]</scope>
    <source>
        <strain evidence="6">SZHN2017</strain>
        <tissue evidence="6">Muscle</tissue>
    </source>
</reference>
<dbReference type="InterPro" id="IPR000668">
    <property type="entry name" value="Peptidase_C1A_C"/>
</dbReference>
<dbReference type="SMART" id="SM00645">
    <property type="entry name" value="Pept_C1"/>
    <property type="match status" value="1"/>
</dbReference>
<dbReference type="InterPro" id="IPR013128">
    <property type="entry name" value="Peptidase_C1A"/>
</dbReference>
<dbReference type="GO" id="GO:0006508">
    <property type="term" value="P:proteolysis"/>
    <property type="evidence" value="ECO:0007669"/>
    <property type="project" value="InterPro"/>
</dbReference>
<gene>
    <name evidence="6" type="ORF">C0Q70_03374</name>
</gene>
<dbReference type="Proteomes" id="UP000245119">
    <property type="component" value="Linkage Group LG2"/>
</dbReference>
<dbReference type="Pfam" id="PF08246">
    <property type="entry name" value="Inhibitor_I29"/>
    <property type="match status" value="1"/>
</dbReference>
<evidence type="ECO:0000259" key="4">
    <source>
        <dbReference type="SMART" id="SM00645"/>
    </source>
</evidence>
<dbReference type="Pfam" id="PF00112">
    <property type="entry name" value="Peptidase_C1"/>
    <property type="match status" value="1"/>
</dbReference>
<evidence type="ECO:0008006" key="8">
    <source>
        <dbReference type="Google" id="ProtNLM"/>
    </source>
</evidence>
<dbReference type="InterPro" id="IPR025660">
    <property type="entry name" value="Pept_his_AS"/>
</dbReference>
<dbReference type="AlphaFoldDB" id="A0A2T7PSI9"/>
<dbReference type="SMART" id="SM00848">
    <property type="entry name" value="Inhibitor_I29"/>
    <property type="match status" value="1"/>
</dbReference>
<comment type="caution">
    <text evidence="6">The sequence shown here is derived from an EMBL/GenBank/DDBJ whole genome shotgun (WGS) entry which is preliminary data.</text>
</comment>
<name>A0A2T7PSI9_POMCA</name>
<feature type="region of interest" description="Disordered" evidence="3">
    <location>
        <begin position="122"/>
        <end position="143"/>
    </location>
</feature>